<dbReference type="Pfam" id="PF00092">
    <property type="entry name" value="VWA"/>
    <property type="match status" value="1"/>
</dbReference>
<dbReference type="EMBL" id="QJKK01000001">
    <property type="protein sequence ID" value="RAL26909.1"/>
    <property type="molecule type" value="Genomic_DNA"/>
</dbReference>
<protein>
    <recommendedName>
        <fullName evidence="1">VWFA domain-containing protein</fullName>
    </recommendedName>
</protein>
<dbReference type="PIRSF" id="PIRSF020634">
    <property type="entry name" value="TerY_vWA"/>
    <property type="match status" value="1"/>
</dbReference>
<dbReference type="OrthoDB" id="9806395at2"/>
<proteinExistence type="predicted"/>
<dbReference type="AlphaFoldDB" id="A0A364K9E0"/>
<reference evidence="2 3" key="2">
    <citation type="submission" date="2018-06" db="EMBL/GenBank/DDBJ databases">
        <authorList>
            <person name="Zhirakovskaya E."/>
        </authorList>
    </citation>
    <scope>NUCLEOTIDE SEQUENCE [LARGE SCALE GENOMIC DNA]</scope>
    <source>
        <strain evidence="2 3">FBKL4.011</strain>
    </source>
</reference>
<feature type="domain" description="VWFA" evidence="1">
    <location>
        <begin position="32"/>
        <end position="223"/>
    </location>
</feature>
<comment type="caution">
    <text evidence="2">The sequence shown here is derived from an EMBL/GenBank/DDBJ whole genome shotgun (WGS) entry which is preliminary data.</text>
</comment>
<evidence type="ECO:0000313" key="2">
    <source>
        <dbReference type="EMBL" id="RAL26909.1"/>
    </source>
</evidence>
<dbReference type="InterPro" id="IPR036465">
    <property type="entry name" value="vWFA_dom_sf"/>
</dbReference>
<dbReference type="SMART" id="SM00327">
    <property type="entry name" value="VWA"/>
    <property type="match status" value="1"/>
</dbReference>
<organism evidence="2 3">
    <name type="scientific">Thermoflavimicrobium daqui</name>
    <dbReference type="NCBI Taxonomy" id="2137476"/>
    <lineage>
        <taxon>Bacteria</taxon>
        <taxon>Bacillati</taxon>
        <taxon>Bacillota</taxon>
        <taxon>Bacilli</taxon>
        <taxon>Bacillales</taxon>
        <taxon>Thermoactinomycetaceae</taxon>
        <taxon>Thermoflavimicrobium</taxon>
    </lineage>
</organism>
<dbReference type="RefSeq" id="WP_113657513.1">
    <property type="nucleotide sequence ID" value="NZ_KZ845663.1"/>
</dbReference>
<dbReference type="PROSITE" id="PS50234">
    <property type="entry name" value="VWFA"/>
    <property type="match status" value="1"/>
</dbReference>
<name>A0A364K9E0_9BACL</name>
<dbReference type="Proteomes" id="UP000251213">
    <property type="component" value="Unassembled WGS sequence"/>
</dbReference>
<reference evidence="2 3" key="1">
    <citation type="submission" date="2018-06" db="EMBL/GenBank/DDBJ databases">
        <title>Thermoflavimicrobium daqus sp. nov., a thermophilic microbe isolated from Moutai-flavour Daqu.</title>
        <authorList>
            <person name="Wang X."/>
            <person name="Zhou H."/>
        </authorList>
    </citation>
    <scope>NUCLEOTIDE SEQUENCE [LARGE SCALE GENOMIC DNA]</scope>
    <source>
        <strain evidence="2 3">FBKL4.011</strain>
    </source>
</reference>
<dbReference type="InterPro" id="IPR011392">
    <property type="entry name" value="Tellurite-R_TerY"/>
</dbReference>
<dbReference type="SUPFAM" id="SSF53300">
    <property type="entry name" value="vWA-like"/>
    <property type="match status" value="1"/>
</dbReference>
<evidence type="ECO:0000259" key="1">
    <source>
        <dbReference type="PROSITE" id="PS50234"/>
    </source>
</evidence>
<gene>
    <name evidence="2" type="ORF">DL897_02350</name>
</gene>
<dbReference type="Gene3D" id="3.40.50.410">
    <property type="entry name" value="von Willebrand factor, type A domain"/>
    <property type="match status" value="1"/>
</dbReference>
<dbReference type="InterPro" id="IPR002035">
    <property type="entry name" value="VWF_A"/>
</dbReference>
<accession>A0A364K9E0</accession>
<keyword evidence="3" id="KW-1185">Reference proteome</keyword>
<sequence>MDHFNAFRPKHDLEEFSLSRQELFDNPTARVPICLVLDCSGSMWGEPISELNKGIQLFMKAIRQDDIAAHSAEIAVVSFGDEEPKCELNFTSIGNQAIPFLTASGRTPMGAAVKMGLDMLEKRKKMYSTTGVDYYQPWLVLMTDGAPTDDITLAAERSSELANAKKLTVFPIGVGSAADLQTLAKFSPRRTPVRLKGLNFSAFFEWLSKSVIAVSQSTIGESVKLPEAKGWGEL</sequence>
<evidence type="ECO:0000313" key="3">
    <source>
        <dbReference type="Proteomes" id="UP000251213"/>
    </source>
</evidence>